<dbReference type="InterPro" id="IPR026869">
    <property type="entry name" value="EgtC-like"/>
</dbReference>
<comment type="caution">
    <text evidence="3">The sequence shown here is derived from an EMBL/GenBank/DDBJ whole genome shotgun (WGS) entry which is preliminary data.</text>
</comment>
<dbReference type="CDD" id="cd01908">
    <property type="entry name" value="YafJ"/>
    <property type="match status" value="1"/>
</dbReference>
<sequence length="269" mass="30568">MCRLFGFQAQIQGPPRYLTASDQAFVQLSQTHADGWGLAAYQAGEVKLKHGLLPALHDPEFKRFSESLHTQILIAHLRLATVGENKLDNNHPFVYQNWVFAHNGNIKNFSHYRELILSQICSHFRAEIQGDTDSELIFYFILSELERWGLVSRQYPYSIKDLGRSIQWALENLQTLIGAFSKQQGPPTETYISFLMSNGEVLFAHQGGQPLYYRFFSEHLQAEKAQLIFCSEPLDDARDWLAMPTGALFAVDSGLKILSLREAAKEICA</sequence>
<dbReference type="InterPro" id="IPR017932">
    <property type="entry name" value="GATase_2_dom"/>
</dbReference>
<evidence type="ECO:0000256" key="1">
    <source>
        <dbReference type="ARBA" id="ARBA00022962"/>
    </source>
</evidence>
<name>A0A2M7G253_9BACT</name>
<dbReference type="SUPFAM" id="SSF56235">
    <property type="entry name" value="N-terminal nucleophile aminohydrolases (Ntn hydrolases)"/>
    <property type="match status" value="1"/>
</dbReference>
<dbReference type="InterPro" id="IPR029055">
    <property type="entry name" value="Ntn_hydrolases_N"/>
</dbReference>
<dbReference type="Pfam" id="PF13230">
    <property type="entry name" value="GATase_4"/>
    <property type="match status" value="1"/>
</dbReference>
<dbReference type="PROSITE" id="PS51278">
    <property type="entry name" value="GATASE_TYPE_2"/>
    <property type="match status" value="1"/>
</dbReference>
<dbReference type="Proteomes" id="UP000231019">
    <property type="component" value="Unassembled WGS sequence"/>
</dbReference>
<gene>
    <name evidence="3" type="ORF">COW36_15480</name>
</gene>
<dbReference type="PANTHER" id="PTHR43187">
    <property type="entry name" value="GLUTAMINE AMIDOTRANSFERASE DUG3-RELATED"/>
    <property type="match status" value="1"/>
</dbReference>
<proteinExistence type="predicted"/>
<dbReference type="AlphaFoldDB" id="A0A2M7G253"/>
<protein>
    <recommendedName>
        <fullName evidence="2">Glutamine amidotransferase type-2 domain-containing protein</fullName>
    </recommendedName>
</protein>
<reference evidence="3 4" key="1">
    <citation type="submission" date="2017-09" db="EMBL/GenBank/DDBJ databases">
        <title>Depth-based differentiation of microbial function through sediment-hosted aquifers and enrichment of novel symbionts in the deep terrestrial subsurface.</title>
        <authorList>
            <person name="Probst A.J."/>
            <person name="Ladd B."/>
            <person name="Jarett J.K."/>
            <person name="Geller-Mcgrath D.E."/>
            <person name="Sieber C.M."/>
            <person name="Emerson J.B."/>
            <person name="Anantharaman K."/>
            <person name="Thomas B.C."/>
            <person name="Malmstrom R."/>
            <person name="Stieglmeier M."/>
            <person name="Klingl A."/>
            <person name="Woyke T."/>
            <person name="Ryan C.M."/>
            <person name="Banfield J.F."/>
        </authorList>
    </citation>
    <scope>NUCLEOTIDE SEQUENCE [LARGE SCALE GENOMIC DNA]</scope>
    <source>
        <strain evidence="3">CG17_big_fil_post_rev_8_21_14_2_50_48_46</strain>
    </source>
</reference>
<evidence type="ECO:0000259" key="2">
    <source>
        <dbReference type="PROSITE" id="PS51278"/>
    </source>
</evidence>
<feature type="domain" description="Glutamine amidotransferase type-2" evidence="2">
    <location>
        <begin position="2"/>
        <end position="254"/>
    </location>
</feature>
<keyword evidence="1" id="KW-0315">Glutamine amidotransferase</keyword>
<dbReference type="InterPro" id="IPR052373">
    <property type="entry name" value="Gamma-glu_amide_hydrolase"/>
</dbReference>
<dbReference type="Gene3D" id="3.60.20.10">
    <property type="entry name" value="Glutamine Phosphoribosylpyrophosphate, subunit 1, domain 1"/>
    <property type="match status" value="1"/>
</dbReference>
<accession>A0A2M7G253</accession>
<organism evidence="3 4">
    <name type="scientific">bacterium (Candidatus Blackallbacteria) CG17_big_fil_post_rev_8_21_14_2_50_48_46</name>
    <dbReference type="NCBI Taxonomy" id="2014261"/>
    <lineage>
        <taxon>Bacteria</taxon>
        <taxon>Candidatus Blackallbacteria</taxon>
    </lineage>
</organism>
<dbReference type="PANTHER" id="PTHR43187:SF1">
    <property type="entry name" value="GLUTAMINE AMIDOTRANSFERASE DUG3-RELATED"/>
    <property type="match status" value="1"/>
</dbReference>
<evidence type="ECO:0000313" key="4">
    <source>
        <dbReference type="Proteomes" id="UP000231019"/>
    </source>
</evidence>
<evidence type="ECO:0000313" key="3">
    <source>
        <dbReference type="EMBL" id="PIW15870.1"/>
    </source>
</evidence>
<dbReference type="EMBL" id="PFFQ01000042">
    <property type="protein sequence ID" value="PIW15870.1"/>
    <property type="molecule type" value="Genomic_DNA"/>
</dbReference>